<feature type="region of interest" description="Disordered" evidence="3">
    <location>
        <begin position="643"/>
        <end position="706"/>
    </location>
</feature>
<feature type="compositionally biased region" description="Basic and acidic residues" evidence="3">
    <location>
        <begin position="546"/>
        <end position="559"/>
    </location>
</feature>
<dbReference type="GO" id="GO:0005737">
    <property type="term" value="C:cytoplasm"/>
    <property type="evidence" value="ECO:0007669"/>
    <property type="project" value="TreeGrafter"/>
</dbReference>
<dbReference type="Gene3D" id="1.10.510.10">
    <property type="entry name" value="Transferase(Phosphotransferase) domain 1"/>
    <property type="match status" value="1"/>
</dbReference>
<feature type="compositionally biased region" description="Low complexity" evidence="3">
    <location>
        <begin position="661"/>
        <end position="689"/>
    </location>
</feature>
<accession>A0A5C3LPY8</accession>
<dbReference type="InterPro" id="IPR011009">
    <property type="entry name" value="Kinase-like_dom_sf"/>
</dbReference>
<feature type="region of interest" description="Disordered" evidence="3">
    <location>
        <begin position="516"/>
        <end position="574"/>
    </location>
</feature>
<protein>
    <recommendedName>
        <fullName evidence="4">Protein kinase domain-containing protein</fullName>
    </recommendedName>
</protein>
<feature type="compositionally biased region" description="Basic and acidic residues" evidence="3">
    <location>
        <begin position="148"/>
        <end position="161"/>
    </location>
</feature>
<evidence type="ECO:0000256" key="2">
    <source>
        <dbReference type="ARBA" id="ARBA00022840"/>
    </source>
</evidence>
<organism evidence="5 6">
    <name type="scientific">Crucibulum laeve</name>
    <dbReference type="NCBI Taxonomy" id="68775"/>
    <lineage>
        <taxon>Eukaryota</taxon>
        <taxon>Fungi</taxon>
        <taxon>Dikarya</taxon>
        <taxon>Basidiomycota</taxon>
        <taxon>Agaricomycotina</taxon>
        <taxon>Agaricomycetes</taxon>
        <taxon>Agaricomycetidae</taxon>
        <taxon>Agaricales</taxon>
        <taxon>Agaricineae</taxon>
        <taxon>Nidulariaceae</taxon>
        <taxon>Crucibulum</taxon>
    </lineage>
</organism>
<name>A0A5C3LPY8_9AGAR</name>
<evidence type="ECO:0000256" key="3">
    <source>
        <dbReference type="SAM" id="MobiDB-lite"/>
    </source>
</evidence>
<dbReference type="PANTHER" id="PTHR24346:SF110">
    <property type="entry name" value="NON-SPECIFIC SERINE_THREONINE PROTEIN KINASE"/>
    <property type="match status" value="1"/>
</dbReference>
<dbReference type="InterPro" id="IPR000719">
    <property type="entry name" value="Prot_kinase_dom"/>
</dbReference>
<gene>
    <name evidence="5" type="ORF">BDQ12DRAFT_688985</name>
</gene>
<dbReference type="SUPFAM" id="SSF56112">
    <property type="entry name" value="Protein kinase-like (PK-like)"/>
    <property type="match status" value="1"/>
</dbReference>
<keyword evidence="1" id="KW-0547">Nucleotide-binding</keyword>
<evidence type="ECO:0000256" key="1">
    <source>
        <dbReference type="ARBA" id="ARBA00022741"/>
    </source>
</evidence>
<feature type="compositionally biased region" description="Polar residues" evidence="3">
    <location>
        <begin position="190"/>
        <end position="202"/>
    </location>
</feature>
<dbReference type="InterPro" id="IPR008271">
    <property type="entry name" value="Ser/Thr_kinase_AS"/>
</dbReference>
<feature type="compositionally biased region" description="Polar residues" evidence="3">
    <location>
        <begin position="165"/>
        <end position="176"/>
    </location>
</feature>
<dbReference type="AlphaFoldDB" id="A0A5C3LPY8"/>
<evidence type="ECO:0000259" key="4">
    <source>
        <dbReference type="PROSITE" id="PS50011"/>
    </source>
</evidence>
<reference evidence="5 6" key="1">
    <citation type="journal article" date="2019" name="Nat. Ecol. Evol.">
        <title>Megaphylogeny resolves global patterns of mushroom evolution.</title>
        <authorList>
            <person name="Varga T."/>
            <person name="Krizsan K."/>
            <person name="Foldi C."/>
            <person name="Dima B."/>
            <person name="Sanchez-Garcia M."/>
            <person name="Sanchez-Ramirez S."/>
            <person name="Szollosi G.J."/>
            <person name="Szarkandi J.G."/>
            <person name="Papp V."/>
            <person name="Albert L."/>
            <person name="Andreopoulos W."/>
            <person name="Angelini C."/>
            <person name="Antonin V."/>
            <person name="Barry K.W."/>
            <person name="Bougher N.L."/>
            <person name="Buchanan P."/>
            <person name="Buyck B."/>
            <person name="Bense V."/>
            <person name="Catcheside P."/>
            <person name="Chovatia M."/>
            <person name="Cooper J."/>
            <person name="Damon W."/>
            <person name="Desjardin D."/>
            <person name="Finy P."/>
            <person name="Geml J."/>
            <person name="Haridas S."/>
            <person name="Hughes K."/>
            <person name="Justo A."/>
            <person name="Karasinski D."/>
            <person name="Kautmanova I."/>
            <person name="Kiss B."/>
            <person name="Kocsube S."/>
            <person name="Kotiranta H."/>
            <person name="LaButti K.M."/>
            <person name="Lechner B.E."/>
            <person name="Liimatainen K."/>
            <person name="Lipzen A."/>
            <person name="Lukacs Z."/>
            <person name="Mihaltcheva S."/>
            <person name="Morgado L.N."/>
            <person name="Niskanen T."/>
            <person name="Noordeloos M.E."/>
            <person name="Ohm R.A."/>
            <person name="Ortiz-Santana B."/>
            <person name="Ovrebo C."/>
            <person name="Racz N."/>
            <person name="Riley R."/>
            <person name="Savchenko A."/>
            <person name="Shiryaev A."/>
            <person name="Soop K."/>
            <person name="Spirin V."/>
            <person name="Szebenyi C."/>
            <person name="Tomsovsky M."/>
            <person name="Tulloss R.E."/>
            <person name="Uehling J."/>
            <person name="Grigoriev I.V."/>
            <person name="Vagvolgyi C."/>
            <person name="Papp T."/>
            <person name="Martin F.M."/>
            <person name="Miettinen O."/>
            <person name="Hibbett D.S."/>
            <person name="Nagy L.G."/>
        </authorList>
    </citation>
    <scope>NUCLEOTIDE SEQUENCE [LARGE SCALE GENOMIC DNA]</scope>
    <source>
        <strain evidence="5 6">CBS 166.37</strain>
    </source>
</reference>
<evidence type="ECO:0000313" key="5">
    <source>
        <dbReference type="EMBL" id="TFK34875.1"/>
    </source>
</evidence>
<feature type="compositionally biased region" description="Low complexity" evidence="3">
    <location>
        <begin position="464"/>
        <end position="476"/>
    </location>
</feature>
<feature type="region of interest" description="Disordered" evidence="3">
    <location>
        <begin position="1104"/>
        <end position="1141"/>
    </location>
</feature>
<dbReference type="STRING" id="68775.A0A5C3LPY8"/>
<feature type="compositionally biased region" description="Basic and acidic residues" evidence="3">
    <location>
        <begin position="306"/>
        <end position="318"/>
    </location>
</feature>
<feature type="compositionally biased region" description="Low complexity" evidence="3">
    <location>
        <begin position="366"/>
        <end position="386"/>
    </location>
</feature>
<dbReference type="PROSITE" id="PS50011">
    <property type="entry name" value="PROTEIN_KINASE_DOM"/>
    <property type="match status" value="1"/>
</dbReference>
<dbReference type="GO" id="GO:0005524">
    <property type="term" value="F:ATP binding"/>
    <property type="evidence" value="ECO:0007669"/>
    <property type="project" value="UniProtKB-KW"/>
</dbReference>
<feature type="region of interest" description="Disordered" evidence="3">
    <location>
        <begin position="607"/>
        <end position="628"/>
    </location>
</feature>
<dbReference type="PROSITE" id="PS00108">
    <property type="entry name" value="PROTEIN_KINASE_ST"/>
    <property type="match status" value="1"/>
</dbReference>
<dbReference type="Proteomes" id="UP000308652">
    <property type="component" value="Unassembled WGS sequence"/>
</dbReference>
<dbReference type="OrthoDB" id="289250at2759"/>
<feature type="compositionally biased region" description="Low complexity" evidence="3">
    <location>
        <begin position="404"/>
        <end position="429"/>
    </location>
</feature>
<feature type="compositionally biased region" description="Acidic residues" evidence="3">
    <location>
        <begin position="1109"/>
        <end position="1125"/>
    </location>
</feature>
<keyword evidence="6" id="KW-1185">Reference proteome</keyword>
<feature type="domain" description="Protein kinase" evidence="4">
    <location>
        <begin position="679"/>
        <end position="1038"/>
    </location>
</feature>
<dbReference type="Pfam" id="PF00069">
    <property type="entry name" value="Pkinase"/>
    <property type="match status" value="1"/>
</dbReference>
<feature type="compositionally biased region" description="Low complexity" evidence="3">
    <location>
        <begin position="439"/>
        <end position="456"/>
    </location>
</feature>
<feature type="compositionally biased region" description="Low complexity" evidence="3">
    <location>
        <begin position="223"/>
        <end position="236"/>
    </location>
</feature>
<feature type="region of interest" description="Disordered" evidence="3">
    <location>
        <begin position="1"/>
        <end position="476"/>
    </location>
</feature>
<dbReference type="GO" id="GO:0035556">
    <property type="term" value="P:intracellular signal transduction"/>
    <property type="evidence" value="ECO:0007669"/>
    <property type="project" value="TreeGrafter"/>
</dbReference>
<dbReference type="PANTHER" id="PTHR24346">
    <property type="entry name" value="MAP/MICROTUBULE AFFINITY-REGULATING KINASE"/>
    <property type="match status" value="1"/>
</dbReference>
<sequence>MHSTLLASPLSSHSMLSSSSSRSSTFSDLSASASSSSFSTSSTSPPQSTSGAKTHAFFASPFSTRPPSPTPPPPPPKDKGKEPVKNPPTSAPARSLTADFFSTPVRPPSPPLSSVSKSPPPSATSHATGTTSGRKIHPARIFPSRYKASRDPIQDLDDSIHHHSTTTIAFSSSSPSRTRKPEFLVLDPATDTSLLSDGNQHFLSPPSPSHLPSPWDDPDRTKLPPSLLLDTTSPSSISNANLRLLSPSPISRDASTSSSESASSSYSSTSSATSILPDAASKGLPTPPRPAVGLPPAHAPVTVQRDNVDGNGREDEATPRPPNLQPSALTMLLRGVGDDAAVQDADYGVHGETQEEEDAPPGPGAIITSSPPRILPPSSSSIPPSSQTNNRDMDILSPTPSPMSPSFFVSPPPDSSYSYSSSGASTTPTQHESEDRTHTPTTHTPTPDTPTSGPMTPTSPPPSSFSSSFPSSSSSTALRLLKPLGQGAFSSVWLADDLSPTPLALSSRKSVRDLRRAARSADSGSGGAGSKPVSRNGSVKVKRSGSGRDKERDRNEHEGGVGGGSGEGQMKLPRTGSVHMGLSLASIPSFSSLSLSLSRNASLKKFRERVQGTRPASSGLGGRTYLDERHGEMGVLKEMKENELSRNSSLGHNVQPPPHESNQIQSPSSTSSTLSISPPSSSNASMRSPFGSLKRKQRGEGGRGRLVAVKMTPRRVELWGGGGARAERERREEEERTRVGFVREVEVLRHISHPNITPLLTHFSTLTHHVLVLPYLQGGDLLGLVNGDVAWGKLSESVLRRIWQELCKAVGWMHGVGLVHRDIKLENILLTMPAFSSLTESSPRPSLADFPLPPAPIIKLTDFGLSRFIEIDENGEAELLSTRCGSEAYAAPELVMGGSGSRSGGKGGRGVYDARETDAWACGVVLYALVGRKLPFGEGVSGDGQGKIGGERAGWEGVRASVKERRAWLMKIAKGEWTWPEFEEDASSEVNPENSTDGELVGKRLALSAGAKRIVSRLLVRDPRKRARIGELWDDEWMRDSLSSFDEEEENELSGLDWGMGFMRGGLDIDDIRRLLEEVSASSNEGTGMDIDEEIGEEMDVDFNLIGGGEDEDEDEDEEVDEDGLLLDQDGIHSIARQEVV</sequence>
<feature type="compositionally biased region" description="Low complexity" evidence="3">
    <location>
        <begin position="1"/>
        <end position="63"/>
    </location>
</feature>
<evidence type="ECO:0000313" key="6">
    <source>
        <dbReference type="Proteomes" id="UP000308652"/>
    </source>
</evidence>
<proteinExistence type="predicted"/>
<feature type="compositionally biased region" description="Low complexity" evidence="3">
    <location>
        <begin position="112"/>
        <end position="133"/>
    </location>
</feature>
<dbReference type="SMART" id="SM00220">
    <property type="entry name" value="S_TKc"/>
    <property type="match status" value="1"/>
</dbReference>
<keyword evidence="2" id="KW-0067">ATP-binding</keyword>
<feature type="compositionally biased region" description="Pro residues" evidence="3">
    <location>
        <begin position="64"/>
        <end position="75"/>
    </location>
</feature>
<dbReference type="EMBL" id="ML213627">
    <property type="protein sequence ID" value="TFK34875.1"/>
    <property type="molecule type" value="Genomic_DNA"/>
</dbReference>
<dbReference type="GO" id="GO:0004674">
    <property type="term" value="F:protein serine/threonine kinase activity"/>
    <property type="evidence" value="ECO:0007669"/>
    <property type="project" value="TreeGrafter"/>
</dbReference>
<feature type="compositionally biased region" description="Low complexity" evidence="3">
    <location>
        <begin position="254"/>
        <end position="274"/>
    </location>
</feature>